<gene>
    <name evidence="8" type="primary">LOC112679224</name>
</gene>
<dbReference type="Pfam" id="PF24681">
    <property type="entry name" value="Kelch_KLHDC2_KLHL20_DRC7"/>
    <property type="match status" value="1"/>
</dbReference>
<reference evidence="8" key="1">
    <citation type="submission" date="2025-08" db="UniProtKB">
        <authorList>
            <consortium name="RefSeq"/>
        </authorList>
    </citation>
    <scope>IDENTIFICATION</scope>
    <source>
        <tissue evidence="8">Whole body</tissue>
    </source>
</reference>
<dbReference type="PANTHER" id="PTHR45632">
    <property type="entry name" value="LD33804P"/>
    <property type="match status" value="1"/>
</dbReference>
<dbReference type="Pfam" id="PF01344">
    <property type="entry name" value="Kelch_1"/>
    <property type="match status" value="1"/>
</dbReference>
<dbReference type="FunFam" id="1.25.40.420:FF:000001">
    <property type="entry name" value="Kelch-like family member 12"/>
    <property type="match status" value="1"/>
</dbReference>
<dbReference type="RefSeq" id="XP_025404727.1">
    <property type="nucleotide sequence ID" value="XM_025548942.1"/>
</dbReference>
<proteinExistence type="predicted"/>
<evidence type="ECO:0000256" key="4">
    <source>
        <dbReference type="ARBA" id="ARBA00043912"/>
    </source>
</evidence>
<evidence type="ECO:0000313" key="8">
    <source>
        <dbReference type="RefSeq" id="XP_025404727.1"/>
    </source>
</evidence>
<dbReference type="PIRSF" id="PIRSF037037">
    <property type="entry name" value="Kelch-like_protein_gigaxonin"/>
    <property type="match status" value="1"/>
</dbReference>
<dbReference type="Gene3D" id="2.120.10.80">
    <property type="entry name" value="Kelch-type beta propeller"/>
    <property type="match status" value="1"/>
</dbReference>
<feature type="region of interest" description="Disordered" evidence="5">
    <location>
        <begin position="596"/>
        <end position="619"/>
    </location>
</feature>
<feature type="domain" description="BTB" evidence="6">
    <location>
        <begin position="41"/>
        <end position="109"/>
    </location>
</feature>
<dbReference type="PROSITE" id="PS50097">
    <property type="entry name" value="BTB"/>
    <property type="match status" value="1"/>
</dbReference>
<dbReference type="Pfam" id="PF07707">
    <property type="entry name" value="BACK"/>
    <property type="match status" value="1"/>
</dbReference>
<dbReference type="InterPro" id="IPR011705">
    <property type="entry name" value="BACK"/>
</dbReference>
<keyword evidence="3" id="KW-0677">Repeat</keyword>
<evidence type="ECO:0000256" key="1">
    <source>
        <dbReference type="ARBA" id="ARBA00013699"/>
    </source>
</evidence>
<dbReference type="Pfam" id="PF00651">
    <property type="entry name" value="BTB"/>
    <property type="match status" value="1"/>
</dbReference>
<dbReference type="InterPro" id="IPR006652">
    <property type="entry name" value="Kelch_1"/>
</dbReference>
<keyword evidence="2" id="KW-0880">Kelch repeat</keyword>
<dbReference type="SMART" id="SM00875">
    <property type="entry name" value="BACK"/>
    <property type="match status" value="1"/>
</dbReference>
<accession>A0A8B8F372</accession>
<comment type="function">
    <text evidence="4">Probable substrate-specific adapter of an E3 ubiquitin-protein ligase complex which mediates the ubiquitination and subsequent proteasomal degradation of target proteins. May have a role in synapse differentiation and growth.</text>
</comment>
<evidence type="ECO:0000256" key="5">
    <source>
        <dbReference type="SAM" id="MobiDB-lite"/>
    </source>
</evidence>
<evidence type="ECO:0000256" key="2">
    <source>
        <dbReference type="ARBA" id="ARBA00022441"/>
    </source>
</evidence>
<dbReference type="Proteomes" id="UP000694846">
    <property type="component" value="Unplaced"/>
</dbReference>
<keyword evidence="7" id="KW-1185">Reference proteome</keyword>
<dbReference type="PANTHER" id="PTHR45632:SF3">
    <property type="entry name" value="KELCH-LIKE PROTEIN 32"/>
    <property type="match status" value="1"/>
</dbReference>
<protein>
    <recommendedName>
        <fullName evidence="1">Kelch-like protein diablo</fullName>
    </recommendedName>
</protein>
<dbReference type="SUPFAM" id="SSF54695">
    <property type="entry name" value="POZ domain"/>
    <property type="match status" value="1"/>
</dbReference>
<dbReference type="InterPro" id="IPR015915">
    <property type="entry name" value="Kelch-typ_b-propeller"/>
</dbReference>
<evidence type="ECO:0000313" key="7">
    <source>
        <dbReference type="Proteomes" id="UP000694846"/>
    </source>
</evidence>
<dbReference type="SMART" id="SM00612">
    <property type="entry name" value="Kelch"/>
    <property type="match status" value="6"/>
</dbReference>
<dbReference type="InterPro" id="IPR000210">
    <property type="entry name" value="BTB/POZ_dom"/>
</dbReference>
<dbReference type="UniPathway" id="UPA00143"/>
<dbReference type="PRINTS" id="PR00501">
    <property type="entry name" value="KELCHREPEAT"/>
</dbReference>
<dbReference type="InterPro" id="IPR017096">
    <property type="entry name" value="BTB-kelch_protein"/>
</dbReference>
<dbReference type="SMART" id="SM00225">
    <property type="entry name" value="BTB"/>
    <property type="match status" value="1"/>
</dbReference>
<dbReference type="GO" id="GO:0016567">
    <property type="term" value="P:protein ubiquitination"/>
    <property type="evidence" value="ECO:0007669"/>
    <property type="project" value="UniProtKB-UniPathway"/>
</dbReference>
<organism evidence="7 8">
    <name type="scientific">Sipha flava</name>
    <name type="common">yellow sugarcane aphid</name>
    <dbReference type="NCBI Taxonomy" id="143950"/>
    <lineage>
        <taxon>Eukaryota</taxon>
        <taxon>Metazoa</taxon>
        <taxon>Ecdysozoa</taxon>
        <taxon>Arthropoda</taxon>
        <taxon>Hexapoda</taxon>
        <taxon>Insecta</taxon>
        <taxon>Pterygota</taxon>
        <taxon>Neoptera</taxon>
        <taxon>Paraneoptera</taxon>
        <taxon>Hemiptera</taxon>
        <taxon>Sternorrhyncha</taxon>
        <taxon>Aphidomorpha</taxon>
        <taxon>Aphidoidea</taxon>
        <taxon>Aphididae</taxon>
        <taxon>Sipha</taxon>
    </lineage>
</organism>
<sequence length="659" mass="76217">MKINNINAKDGEKSHRRRLTRQVSMHTLNGFNELRLNEKLCDASLILDSGDKFPIHRSVLSGSSDYFRILFTTTLHEGDYTKINLKLLESATMELVLQYIYLRQIDINYDNVLDIMWTADYLCIDGLVQLCHQFLVEYMGPKNCVTLLQFADYYYFGPLIEASYKYIVKEFMTIAEQGDELMKLKKEEFRLIIENSQLNVKREECVWDVLLKWVDQDPQSRIKDLVYLLPRVRFGLMDSKYFIENVKDHRYIQNRADCRPYIIETLKFLYDLQLAPNMTNSIAPMLARPRYPFEVLFAIGGWSGGSPTAIIETYDTKSDRWTRIHNEDPHGPRAYHGTIVMNNEIYIIGGFDGLEYFNSCRKFNTDTKLWDEVAPMNSKRCYVSVVLLNNTIYAMGGFDGHHRLGSAEKYNFERNQWTLIAPMTTQRSDACAAVLNNKIYITGGFNGQECMSTVETYNVDTNEWTLLPPMQTRRSGVSCIAYHNSLYVIGGFNGLSRMTSGERYSPETNRWTPVVDMCNPRSNFAIEVLDDMIFVAGGFNGVTTIPQVECYNDRTDEWFEAKSMHVFRSALSACVMKNLQDVEYFMPLDRDRLSEEGRKNIERNNRPAIGTNSNDSEDLDAENQSIATYRTLQPRLNLTLEILVDDEEVAWVNEENIDE</sequence>
<evidence type="ECO:0000256" key="3">
    <source>
        <dbReference type="ARBA" id="ARBA00022737"/>
    </source>
</evidence>
<dbReference type="GeneID" id="112679224"/>
<dbReference type="AlphaFoldDB" id="A0A8B8F372"/>
<dbReference type="SUPFAM" id="SSF117281">
    <property type="entry name" value="Kelch motif"/>
    <property type="match status" value="1"/>
</dbReference>
<dbReference type="OrthoDB" id="191037at2759"/>
<dbReference type="GO" id="GO:0003779">
    <property type="term" value="F:actin binding"/>
    <property type="evidence" value="ECO:0007669"/>
    <property type="project" value="UniProtKB-KW"/>
</dbReference>
<name>A0A8B8F372_9HEMI</name>
<dbReference type="Gene3D" id="3.30.710.10">
    <property type="entry name" value="Potassium Channel Kv1.1, Chain A"/>
    <property type="match status" value="1"/>
</dbReference>
<evidence type="ECO:0000259" key="6">
    <source>
        <dbReference type="PROSITE" id="PS50097"/>
    </source>
</evidence>
<dbReference type="InterPro" id="IPR011333">
    <property type="entry name" value="SKP1/BTB/POZ_sf"/>
</dbReference>
<feature type="compositionally biased region" description="Basic and acidic residues" evidence="5">
    <location>
        <begin position="596"/>
        <end position="605"/>
    </location>
</feature>
<dbReference type="Gene3D" id="1.25.40.420">
    <property type="match status" value="1"/>
</dbReference>